<dbReference type="RefSeq" id="XP_028486823.1">
    <property type="nucleotide sequence ID" value="XM_028627884.1"/>
</dbReference>
<dbReference type="GO" id="GO:0006351">
    <property type="term" value="P:DNA-templated transcription"/>
    <property type="evidence" value="ECO:0007669"/>
    <property type="project" value="InterPro"/>
</dbReference>
<dbReference type="STRING" id="264951.A0A443HZB0"/>
<keyword evidence="6" id="KW-0539">Nucleus</keyword>
<dbReference type="VEuPathDB" id="FungiDB:C8Q69DRAFT_400266"/>
<dbReference type="SMART" id="SM00906">
    <property type="entry name" value="Fungal_trans"/>
    <property type="match status" value="1"/>
</dbReference>
<evidence type="ECO:0000259" key="8">
    <source>
        <dbReference type="PROSITE" id="PS50048"/>
    </source>
</evidence>
<dbReference type="PROSITE" id="PS00463">
    <property type="entry name" value="ZN2_CY6_FUNGAL_1"/>
    <property type="match status" value="1"/>
</dbReference>
<keyword evidence="2" id="KW-0479">Metal-binding</keyword>
<dbReference type="Pfam" id="PF04082">
    <property type="entry name" value="Fungal_trans"/>
    <property type="match status" value="1"/>
</dbReference>
<comment type="caution">
    <text evidence="9">The sequence shown here is derived from an EMBL/GenBank/DDBJ whole genome shotgun (WGS) entry which is preliminary data.</text>
</comment>
<dbReference type="SMART" id="SM00066">
    <property type="entry name" value="GAL4"/>
    <property type="match status" value="1"/>
</dbReference>
<dbReference type="GeneID" id="39597161"/>
<dbReference type="InterPro" id="IPR036864">
    <property type="entry name" value="Zn2-C6_fun-type_DNA-bd_sf"/>
</dbReference>
<dbReference type="CDD" id="cd00067">
    <property type="entry name" value="GAL4"/>
    <property type="match status" value="1"/>
</dbReference>
<feature type="region of interest" description="Disordered" evidence="7">
    <location>
        <begin position="1"/>
        <end position="74"/>
    </location>
</feature>
<dbReference type="PROSITE" id="PS50048">
    <property type="entry name" value="ZN2_CY6_FUNGAL_2"/>
    <property type="match status" value="1"/>
</dbReference>
<keyword evidence="4" id="KW-0238">DNA-binding</keyword>
<dbReference type="InterPro" id="IPR007219">
    <property type="entry name" value="XnlR_reg_dom"/>
</dbReference>
<evidence type="ECO:0000256" key="2">
    <source>
        <dbReference type="ARBA" id="ARBA00022723"/>
    </source>
</evidence>
<dbReference type="Proteomes" id="UP000283841">
    <property type="component" value="Unassembled WGS sequence"/>
</dbReference>
<sequence length="841" mass="94258">MASSTASSSLNSPLNQSPQTTNRAPGDRQSQSSSLPRINSNAAGASAQQAHFPSPTTDTQAQPSPHGEHAQLNQRSCITCRRRKVRCSKRDPCSNCVKAGIECVFPGPGRAPRKPKRPQDAELLARLRRLEGVVESLGASTAEQASAPISFKDPPVPTSDGQKKETPSREGRLGTCPPFLDRDPKSLLPHNTEHELGRLVIDEGKSRYVSNRFWASLGDEIEEMQDILDPSSGEEEDYPSPQDSMNSGAHDGFLFGYASLAHTLRNYYPTPTQLFVLWRFYQENVAPLITILHQPSLRAIVIEASTNAELLDKNTEALLFSIYFSAVISMTPQQCSSQLGEDRDTLLHRYRFAVEQSLARAGLVNSQNLMLLQAAVLFLICVRRHDDTRFVWTMTAVVLRLAQGLGLHRDGTNFGLKPFETEMRRRLWWHIVLLDVRSSEDHGTDPQVHEAFFDTRLPLNINDDDIFPDMKDPPEERVGGTEMTFTLVRCEVNATVRRLSYVPPGARCRAGELSVEQREALVEGLSKRLEERYIRHCDMNVPLFWVCATISRLIIAKLWLVVYHPLSKHDNRHSLPMETRDRLFVTSIEVIEFAHLLENNENTSKWSWLFRTYIQWHAIAFLLAELCVRPLCPGVDRAWMAVNSVYREWEAEATLKKGMLWRPLSRLMRRATAFRAQQQEQLRAQYGPHPPIIQPASTVRQGPGFGELPDIPDQLHHVESPSCPARSSVSVVGSGQQGNTMDTSLNAIDLRKGIPDVFNDIFSGSEWLAGPNPTVSTPSSQQPMGSLASYDAFGNPIRSSNISNSESGWPDWDQVVREFQMDVQQADGPPPPMGDVSDWFA</sequence>
<dbReference type="GO" id="GO:0000981">
    <property type="term" value="F:DNA-binding transcription factor activity, RNA polymerase II-specific"/>
    <property type="evidence" value="ECO:0007669"/>
    <property type="project" value="InterPro"/>
</dbReference>
<dbReference type="SUPFAM" id="SSF57701">
    <property type="entry name" value="Zn2/Cys6 DNA-binding domain"/>
    <property type="match status" value="1"/>
</dbReference>
<dbReference type="Gene3D" id="4.10.240.10">
    <property type="entry name" value="Zn(2)-C6 fungal-type DNA-binding domain"/>
    <property type="match status" value="1"/>
</dbReference>
<gene>
    <name evidence="9" type="ORF">C8Q69DRAFT_400266</name>
</gene>
<evidence type="ECO:0000256" key="7">
    <source>
        <dbReference type="SAM" id="MobiDB-lite"/>
    </source>
</evidence>
<feature type="region of interest" description="Disordered" evidence="7">
    <location>
        <begin position="139"/>
        <end position="188"/>
    </location>
</feature>
<evidence type="ECO:0000313" key="10">
    <source>
        <dbReference type="Proteomes" id="UP000283841"/>
    </source>
</evidence>
<evidence type="ECO:0000256" key="6">
    <source>
        <dbReference type="ARBA" id="ARBA00023242"/>
    </source>
</evidence>
<accession>A0A443HZB0</accession>
<dbReference type="GO" id="GO:0003677">
    <property type="term" value="F:DNA binding"/>
    <property type="evidence" value="ECO:0007669"/>
    <property type="project" value="UniProtKB-KW"/>
</dbReference>
<feature type="compositionally biased region" description="Low complexity" evidence="7">
    <location>
        <begin position="727"/>
        <end position="738"/>
    </location>
</feature>
<proteinExistence type="predicted"/>
<feature type="domain" description="Zn(2)-C6 fungal-type" evidence="8">
    <location>
        <begin position="76"/>
        <end position="105"/>
    </location>
</feature>
<dbReference type="CDD" id="cd12148">
    <property type="entry name" value="fungal_TF_MHR"/>
    <property type="match status" value="1"/>
</dbReference>
<dbReference type="InterPro" id="IPR050613">
    <property type="entry name" value="Sec_Metabolite_Reg"/>
</dbReference>
<dbReference type="GO" id="GO:0005634">
    <property type="term" value="C:nucleus"/>
    <property type="evidence" value="ECO:0007669"/>
    <property type="project" value="UniProtKB-SubCell"/>
</dbReference>
<evidence type="ECO:0000256" key="3">
    <source>
        <dbReference type="ARBA" id="ARBA00023015"/>
    </source>
</evidence>
<keyword evidence="3" id="KW-0805">Transcription regulation</keyword>
<dbReference type="EMBL" id="RCNU01000003">
    <property type="protein sequence ID" value="RWQ97178.1"/>
    <property type="molecule type" value="Genomic_DNA"/>
</dbReference>
<dbReference type="PANTHER" id="PTHR31001:SF50">
    <property type="entry name" value="ZN(II)2CYS6 TRANSCRIPTION FACTOR (EUROFUNG)"/>
    <property type="match status" value="1"/>
</dbReference>
<name>A0A443HZB0_BYSSP</name>
<keyword evidence="10" id="KW-1185">Reference proteome</keyword>
<evidence type="ECO:0000256" key="4">
    <source>
        <dbReference type="ARBA" id="ARBA00023125"/>
    </source>
</evidence>
<feature type="compositionally biased region" description="Polar residues" evidence="7">
    <location>
        <begin position="20"/>
        <end position="38"/>
    </location>
</feature>
<feature type="compositionally biased region" description="Low complexity" evidence="7">
    <location>
        <begin position="1"/>
        <end position="19"/>
    </location>
</feature>
<dbReference type="InterPro" id="IPR001138">
    <property type="entry name" value="Zn2Cys6_DnaBD"/>
</dbReference>
<evidence type="ECO:0000313" key="9">
    <source>
        <dbReference type="EMBL" id="RWQ97178.1"/>
    </source>
</evidence>
<dbReference type="GO" id="GO:0008270">
    <property type="term" value="F:zinc ion binding"/>
    <property type="evidence" value="ECO:0007669"/>
    <property type="project" value="InterPro"/>
</dbReference>
<feature type="region of interest" description="Disordered" evidence="7">
    <location>
        <begin position="719"/>
        <end position="738"/>
    </location>
</feature>
<feature type="compositionally biased region" description="Polar residues" evidence="7">
    <location>
        <begin position="54"/>
        <end position="63"/>
    </location>
</feature>
<comment type="subcellular location">
    <subcellularLocation>
        <location evidence="1">Nucleus</location>
    </subcellularLocation>
</comment>
<evidence type="ECO:0000256" key="5">
    <source>
        <dbReference type="ARBA" id="ARBA00023163"/>
    </source>
</evidence>
<organism evidence="9 10">
    <name type="scientific">Byssochlamys spectabilis</name>
    <name type="common">Paecilomyces variotii</name>
    <dbReference type="NCBI Taxonomy" id="264951"/>
    <lineage>
        <taxon>Eukaryota</taxon>
        <taxon>Fungi</taxon>
        <taxon>Dikarya</taxon>
        <taxon>Ascomycota</taxon>
        <taxon>Pezizomycotina</taxon>
        <taxon>Eurotiomycetes</taxon>
        <taxon>Eurotiomycetidae</taxon>
        <taxon>Eurotiales</taxon>
        <taxon>Thermoascaceae</taxon>
        <taxon>Paecilomyces</taxon>
    </lineage>
</organism>
<feature type="compositionally biased region" description="Basic and acidic residues" evidence="7">
    <location>
        <begin position="161"/>
        <end position="172"/>
    </location>
</feature>
<keyword evidence="5" id="KW-0804">Transcription</keyword>
<dbReference type="AlphaFoldDB" id="A0A443HZB0"/>
<feature type="compositionally biased region" description="Low complexity" evidence="7">
    <location>
        <begin position="39"/>
        <end position="50"/>
    </location>
</feature>
<evidence type="ECO:0000256" key="1">
    <source>
        <dbReference type="ARBA" id="ARBA00004123"/>
    </source>
</evidence>
<protein>
    <submittedName>
        <fullName evidence="9">Putative C6 transcription factor</fullName>
    </submittedName>
</protein>
<dbReference type="Pfam" id="PF00172">
    <property type="entry name" value="Zn_clus"/>
    <property type="match status" value="1"/>
</dbReference>
<dbReference type="PANTHER" id="PTHR31001">
    <property type="entry name" value="UNCHARACTERIZED TRANSCRIPTIONAL REGULATORY PROTEIN"/>
    <property type="match status" value="1"/>
</dbReference>
<reference evidence="9 10" key="1">
    <citation type="journal article" date="2018" name="Front. Microbiol.">
        <title>Genomic and genetic insights into a cosmopolitan fungus, Paecilomyces variotii (Eurotiales).</title>
        <authorList>
            <person name="Urquhart A.S."/>
            <person name="Mondo S.J."/>
            <person name="Makela M.R."/>
            <person name="Hane J.K."/>
            <person name="Wiebenga A."/>
            <person name="He G."/>
            <person name="Mihaltcheva S."/>
            <person name="Pangilinan J."/>
            <person name="Lipzen A."/>
            <person name="Barry K."/>
            <person name="de Vries R.P."/>
            <person name="Grigoriev I.V."/>
            <person name="Idnurm A."/>
        </authorList>
    </citation>
    <scope>NUCLEOTIDE SEQUENCE [LARGE SCALE GENOMIC DNA]</scope>
    <source>
        <strain evidence="9 10">CBS 101075</strain>
    </source>
</reference>